<dbReference type="Pfam" id="PF01171">
    <property type="entry name" value="ATP_bind_3"/>
    <property type="match status" value="1"/>
</dbReference>
<dbReference type="GO" id="GO:0005737">
    <property type="term" value="C:cytoplasm"/>
    <property type="evidence" value="ECO:0007669"/>
    <property type="project" value="UniProtKB-SubCell"/>
</dbReference>
<comment type="function">
    <text evidence="6">Ligates lysine onto the cytidine present at position 34 of the AUA codon-specific tRNA(Ile) that contains the anticodon CAU, in an ATP-dependent manner. Cytidine is converted to lysidine, thus changing the amino acid specificity of the tRNA from methionine to isoleucine.</text>
</comment>
<feature type="domain" description="tRNA(Ile)-lysidine/2-thiocytidine synthase N-terminal" evidence="7">
    <location>
        <begin position="28"/>
        <end position="211"/>
    </location>
</feature>
<dbReference type="HAMAP" id="MF_01161">
    <property type="entry name" value="tRNA_Ile_lys_synt"/>
    <property type="match status" value="1"/>
</dbReference>
<evidence type="ECO:0000256" key="4">
    <source>
        <dbReference type="ARBA" id="ARBA00022840"/>
    </source>
</evidence>
<dbReference type="EMBL" id="DSVL01000441">
    <property type="protein sequence ID" value="HFH30667.1"/>
    <property type="molecule type" value="Genomic_DNA"/>
</dbReference>
<keyword evidence="1 6" id="KW-0436">Ligase</keyword>
<keyword evidence="3 6" id="KW-0547">Nucleotide-binding</keyword>
<evidence type="ECO:0000256" key="1">
    <source>
        <dbReference type="ARBA" id="ARBA00022598"/>
    </source>
</evidence>
<gene>
    <name evidence="6 8" type="primary">tilS</name>
    <name evidence="8" type="ORF">ENS59_14345</name>
</gene>
<comment type="catalytic activity">
    <reaction evidence="5 6">
        <text>cytidine(34) in tRNA(Ile2) + L-lysine + ATP = lysidine(34) in tRNA(Ile2) + AMP + diphosphate + H(+)</text>
        <dbReference type="Rhea" id="RHEA:43744"/>
        <dbReference type="Rhea" id="RHEA-COMP:10625"/>
        <dbReference type="Rhea" id="RHEA-COMP:10670"/>
        <dbReference type="ChEBI" id="CHEBI:15378"/>
        <dbReference type="ChEBI" id="CHEBI:30616"/>
        <dbReference type="ChEBI" id="CHEBI:32551"/>
        <dbReference type="ChEBI" id="CHEBI:33019"/>
        <dbReference type="ChEBI" id="CHEBI:82748"/>
        <dbReference type="ChEBI" id="CHEBI:83665"/>
        <dbReference type="ChEBI" id="CHEBI:456215"/>
        <dbReference type="EC" id="6.3.4.19"/>
    </reaction>
</comment>
<evidence type="ECO:0000256" key="5">
    <source>
        <dbReference type="ARBA" id="ARBA00048539"/>
    </source>
</evidence>
<dbReference type="CDD" id="cd01992">
    <property type="entry name" value="TilS_N"/>
    <property type="match status" value="1"/>
</dbReference>
<comment type="subcellular location">
    <subcellularLocation>
        <location evidence="6">Cytoplasm</location>
    </subcellularLocation>
</comment>
<reference evidence="8" key="1">
    <citation type="journal article" date="2020" name="mSystems">
        <title>Genome- and Community-Level Interaction Insights into Carbon Utilization and Element Cycling Functions of Hydrothermarchaeota in Hydrothermal Sediment.</title>
        <authorList>
            <person name="Zhou Z."/>
            <person name="Liu Y."/>
            <person name="Xu W."/>
            <person name="Pan J."/>
            <person name="Luo Z.H."/>
            <person name="Li M."/>
        </authorList>
    </citation>
    <scope>NUCLEOTIDE SEQUENCE [LARGE SCALE GENOMIC DNA]</scope>
    <source>
        <strain evidence="8">SpSt-503</strain>
    </source>
</reference>
<dbReference type="InterPro" id="IPR014729">
    <property type="entry name" value="Rossmann-like_a/b/a_fold"/>
</dbReference>
<dbReference type="InterPro" id="IPR012094">
    <property type="entry name" value="tRNA_Ile_lys_synt"/>
</dbReference>
<dbReference type="PROSITE" id="PS50096">
    <property type="entry name" value="IQ"/>
    <property type="match status" value="1"/>
</dbReference>
<dbReference type="EC" id="6.3.4.19" evidence="6"/>
<evidence type="ECO:0000259" key="7">
    <source>
        <dbReference type="Pfam" id="PF01171"/>
    </source>
</evidence>
<feature type="binding site" evidence="6">
    <location>
        <begin position="33"/>
        <end position="38"/>
    </location>
    <ligand>
        <name>ATP</name>
        <dbReference type="ChEBI" id="CHEBI:30616"/>
    </ligand>
</feature>
<sequence>MNTEPADLEVSVAAVLQNYSLELAGKTVLLALSGGADSVSLLYSSASLQSRFGFSLRCIHVNHRLRPAEETDLDARVIKEHCKKLKVPLTIVKIRPGAIEAYANKHKLGIEAAARVFRHRAFKRQMHRWSASWLFIGHTRDDALELALMRFLRGSGPSGLARLPERRGPILRPLVYSSRKDVEFYLEKQHILFTNDSTNKDSRYLRNRIRNVLIPLLDREFSFWRAGVLEAAHTQSQVASCISDSTKNSIPWQKHAHRTLWAYQTDLSTFFNQPLIIREEALFQAIDHLRRDKRGPSVAFLNPDGDTVPKITTVRRSSIRKFAAGMVKALDLSDCRLLCDGPYVQVQKKQRSLGDSGFSQVFTTVGNYPIEGLVLSIQPVISSSLQSDGRIITLPCIFRLPEPGDRLLYHRRMRTLPEVRNLSQSGPWSTQYVIEDLLGIAVYMLIDIHSNICIYWRESLPETVERKASFMLEIQSRGNHARRSKR</sequence>
<name>A0A7C3IKX3_9SPIR</name>
<evidence type="ECO:0000256" key="3">
    <source>
        <dbReference type="ARBA" id="ARBA00022741"/>
    </source>
</evidence>
<comment type="similarity">
    <text evidence="6">Belongs to the tRNA(Ile)-lysidine synthase family.</text>
</comment>
<evidence type="ECO:0000256" key="2">
    <source>
        <dbReference type="ARBA" id="ARBA00022694"/>
    </source>
</evidence>
<organism evidence="8">
    <name type="scientific">Gracilinema caldarium</name>
    <dbReference type="NCBI Taxonomy" id="215591"/>
    <lineage>
        <taxon>Bacteria</taxon>
        <taxon>Pseudomonadati</taxon>
        <taxon>Spirochaetota</taxon>
        <taxon>Spirochaetia</taxon>
        <taxon>Spirochaetales</taxon>
        <taxon>Breznakiellaceae</taxon>
        <taxon>Gracilinema</taxon>
    </lineage>
</organism>
<dbReference type="GO" id="GO:0006400">
    <property type="term" value="P:tRNA modification"/>
    <property type="evidence" value="ECO:0007669"/>
    <property type="project" value="UniProtKB-UniRule"/>
</dbReference>
<dbReference type="PANTHER" id="PTHR43033">
    <property type="entry name" value="TRNA(ILE)-LYSIDINE SYNTHASE-RELATED"/>
    <property type="match status" value="1"/>
</dbReference>
<dbReference type="PANTHER" id="PTHR43033:SF1">
    <property type="entry name" value="TRNA(ILE)-LYSIDINE SYNTHASE-RELATED"/>
    <property type="match status" value="1"/>
</dbReference>
<proteinExistence type="inferred from homology"/>
<comment type="domain">
    <text evidence="6">The N-terminal region contains the highly conserved SGGXDS motif, predicted to be a P-loop motif involved in ATP binding.</text>
</comment>
<dbReference type="InterPro" id="IPR012795">
    <property type="entry name" value="tRNA_Ile_lys_synt_N"/>
</dbReference>
<dbReference type="AlphaFoldDB" id="A0A7C3IKX3"/>
<keyword evidence="4 6" id="KW-0067">ATP-binding</keyword>
<keyword evidence="2 6" id="KW-0819">tRNA processing</keyword>
<dbReference type="Gene3D" id="3.40.50.620">
    <property type="entry name" value="HUPs"/>
    <property type="match status" value="1"/>
</dbReference>
<keyword evidence="6" id="KW-0963">Cytoplasm</keyword>
<dbReference type="GO" id="GO:0032267">
    <property type="term" value="F:tRNA(Ile)-lysidine synthase activity"/>
    <property type="evidence" value="ECO:0007669"/>
    <property type="project" value="UniProtKB-EC"/>
</dbReference>
<dbReference type="SUPFAM" id="SSF52402">
    <property type="entry name" value="Adenine nucleotide alpha hydrolases-like"/>
    <property type="match status" value="1"/>
</dbReference>
<comment type="caution">
    <text evidence="8">The sequence shown here is derived from an EMBL/GenBank/DDBJ whole genome shotgun (WGS) entry which is preliminary data.</text>
</comment>
<dbReference type="NCBIfam" id="TIGR02432">
    <property type="entry name" value="lysidine_TilS_N"/>
    <property type="match status" value="1"/>
</dbReference>
<dbReference type="GO" id="GO:0005524">
    <property type="term" value="F:ATP binding"/>
    <property type="evidence" value="ECO:0007669"/>
    <property type="project" value="UniProtKB-UniRule"/>
</dbReference>
<evidence type="ECO:0000313" key="8">
    <source>
        <dbReference type="EMBL" id="HFH30667.1"/>
    </source>
</evidence>
<protein>
    <recommendedName>
        <fullName evidence="6">tRNA(Ile)-lysidine synthase</fullName>
        <ecNumber evidence="6">6.3.4.19</ecNumber>
    </recommendedName>
    <alternativeName>
        <fullName evidence="6">tRNA(Ile)-2-lysyl-cytidine synthase</fullName>
    </alternativeName>
    <alternativeName>
        <fullName evidence="6">tRNA(Ile)-lysidine synthetase</fullName>
    </alternativeName>
</protein>
<dbReference type="InterPro" id="IPR011063">
    <property type="entry name" value="TilS/TtcA_N"/>
</dbReference>
<accession>A0A7C3IKX3</accession>
<evidence type="ECO:0000256" key="6">
    <source>
        <dbReference type="HAMAP-Rule" id="MF_01161"/>
    </source>
</evidence>